<dbReference type="Gene3D" id="3.40.50.410">
    <property type="entry name" value="von Willebrand factor, type A domain"/>
    <property type="match status" value="1"/>
</dbReference>
<dbReference type="InterPro" id="IPR013530">
    <property type="entry name" value="PAD_C"/>
</dbReference>
<organism evidence="4 5">
    <name type="scientific">Zobellia amurskyensis</name>
    <dbReference type="NCBI Taxonomy" id="248905"/>
    <lineage>
        <taxon>Bacteria</taxon>
        <taxon>Pseudomonadati</taxon>
        <taxon>Bacteroidota</taxon>
        <taxon>Flavobacteriia</taxon>
        <taxon>Flavobacteriales</taxon>
        <taxon>Flavobacteriaceae</taxon>
        <taxon>Zobellia</taxon>
    </lineage>
</organism>
<evidence type="ECO:0000313" key="4">
    <source>
        <dbReference type="EMBL" id="MUH35798.1"/>
    </source>
</evidence>
<dbReference type="InterPro" id="IPR002035">
    <property type="entry name" value="VWF_A"/>
</dbReference>
<protein>
    <submittedName>
        <fullName evidence="4">VWA domain-containing protein</fullName>
    </submittedName>
</protein>
<keyword evidence="5" id="KW-1185">Reference proteome</keyword>
<dbReference type="GO" id="GO:0004668">
    <property type="term" value="F:protein-arginine deiminase activity"/>
    <property type="evidence" value="ECO:0007669"/>
    <property type="project" value="InterPro"/>
</dbReference>
<dbReference type="EMBL" id="RCNR01000011">
    <property type="protein sequence ID" value="MUH35798.1"/>
    <property type="molecule type" value="Genomic_DNA"/>
</dbReference>
<dbReference type="InterPro" id="IPR004303">
    <property type="entry name" value="PAD"/>
</dbReference>
<dbReference type="Gene3D" id="2.60.40.10">
    <property type="entry name" value="Immunoglobulins"/>
    <property type="match status" value="4"/>
</dbReference>
<keyword evidence="2" id="KW-1133">Transmembrane helix</keyword>
<keyword evidence="2" id="KW-0812">Transmembrane</keyword>
<feature type="domain" description="VWFA" evidence="3">
    <location>
        <begin position="49"/>
        <end position="226"/>
    </location>
</feature>
<feature type="region of interest" description="Disordered" evidence="1">
    <location>
        <begin position="565"/>
        <end position="587"/>
    </location>
</feature>
<evidence type="ECO:0000256" key="2">
    <source>
        <dbReference type="SAM" id="Phobius"/>
    </source>
</evidence>
<dbReference type="GO" id="GO:0005509">
    <property type="term" value="F:calcium ion binding"/>
    <property type="evidence" value="ECO:0007669"/>
    <property type="project" value="InterPro"/>
</dbReference>
<comment type="caution">
    <text evidence="4">The sequence shown here is derived from an EMBL/GenBank/DDBJ whole genome shotgun (WGS) entry which is preliminary data.</text>
</comment>
<evidence type="ECO:0000259" key="3">
    <source>
        <dbReference type="PROSITE" id="PS50234"/>
    </source>
</evidence>
<dbReference type="InterPro" id="IPR013783">
    <property type="entry name" value="Ig-like_fold"/>
</dbReference>
<accession>A0A7X2ZSX3</accession>
<dbReference type="InterPro" id="IPR036556">
    <property type="entry name" value="PAD_central_sf"/>
</dbReference>
<dbReference type="GO" id="GO:0005737">
    <property type="term" value="C:cytoplasm"/>
    <property type="evidence" value="ECO:0007669"/>
    <property type="project" value="InterPro"/>
</dbReference>
<proteinExistence type="predicted"/>
<dbReference type="PROSITE" id="PS50234">
    <property type="entry name" value="VWFA"/>
    <property type="match status" value="1"/>
</dbReference>
<dbReference type="OrthoDB" id="249764at2"/>
<dbReference type="Gene3D" id="2.60.40.1700">
    <property type="entry name" value="Protein-arginine deiminase, central domain"/>
    <property type="match status" value="1"/>
</dbReference>
<dbReference type="SUPFAM" id="SSF53300">
    <property type="entry name" value="vWA-like"/>
    <property type="match status" value="1"/>
</dbReference>
<sequence>MRPFQPFHLNTCCLKYLISNILLISILIVSLLLPQKSHGQACVERKPISVAIAIDVSGSMVGIMDNARDFAVGLINGLNSTGNLNEVEVFLFNGTVPAYPLPGGEFVWGNPSSAVTWLGGLDDSDAFGGTALFDATYLGASLVVSRSTSNFKLFVLVTDGDDSGSTLTIGDATAALSSSGLVSRLIFIGNSSSGANTLNSMANGAGSGSIAVNSTPGDLNSLISSIVDATCINHSPVANFTISDSDLNLCTDGSSITFNGSGSNDEETSSNSLDYEWTISRPDGSNLNRTGRILTENFDDSQLNSGTGWGVSLTVRDAKNVPSSPSFSSFSVVGGPPDITLSANPSNPFDANITGSLEATPTNDCDGGGAMNFQWTVLNGPSGGVEPNPLNTPVISISGLEENITTYTDGTDFRTPWHFQCTATDNENDSDTEEITLRIYNIPPDINFIGDTELDIFFPIQVGTDILNDDDGGALTFSWDIVQAPNSSSTNIVDGFSTGPDFIFSTDDTDPGTWRLRLTATDNEGEEYEDYISVLVDGPPNAEITGPFTPIGTIFGFPLTLDGNQSYDPDTRNDLPNNGHSTSDPPIQDISQGIVSYSWSLIDAPYDNPNLFALGRVDEVLGINSSGPTLTIPFAKRLTAGFYTFLLEVEDGEGNLDSEEFQIEVIEEESRPLGFIIPPQQTHFVDELTNVTANDIKVYGGLSFDPDNLLSSPISEGIDNFTWSYQYLPSGCLTPPVLPSGPGAFEAVLYAAGSIVPLECQGLYQITLEVIDDDPIPKSNQPLATAVISIGNCPTNLCIDYPTTIAPVPIQFTEDTDVSIYFHLNSVLYEDPLAILGTVAKLEIFYESEMAPFYTAEDPNLLATNFGGLLSFQWNGYGDLNQRPDSGKYHVKITLLDQSVMSMIGGDDELNAILIAVADPAIDPTTDELIAREKLIASTDQLDVNYSITGGGIPDELRWRIFDAGNAEVASGAIPSPPNSGNFSWNGQNTVPEVVPAGDYELEIETFQLGSSMGKSARHPVTIFKCDLDSDTNRNGTIDDVADEINEENYTVVSGSIFNVNYDRDGSRTQGGMPINDVLFIDNSGTPTNEDKDIDNAADEADITPLVIRKIMNDIPPTINVYLKVAELEDIQSIHMFKSIAAGETAIWGGLGSRVIGDPDEPLEIDITSWVNPTDPAYACDPVSGDCTFGIEGMFFRNTGLVNLFDGIIDLTLEVREGATVLSSDEIQLKVAPYLMLSHLQGSTAVWVKDGGALNVEMRETASADPGYFALENSGQLQEVTDAVLAGNQWFQDHMEVGYYQRPGGPPNHIMLRLPYGAQPKWPNYSILGPGTGDFQLGDGLPGGGAGDFGGNLEILPPNAINPNGRVVIGSTRSVELFDFLTSQESQDPFTVNTAWLRVSHVDEIFGFTNNPNEMIVANPIDSYAILTSIPIADQGKSVFFATGSSIPESGVVTSAAIATNRINTGVDHTVGSAWGFIRIFEDAGSGAAGQVARISILDNGHILVDKVWLVGSQVLPIADPLNYGFWLHSTSEAPNQGDWFVPPDTGDKYVLVEGTRVWKNNTPAIITVHEILADSELEDLNLLDIEPEIATIRSNIEAANGAPMNFIQVPTIYVGDRIGFSSNRSCVALTPGLANFQLVNGVPYFPRQFGPKDVASNDIFEDAVSAVVPAALFTDDWNLYHRLDGEVHCGTNVIRLFPVFNWWNP</sequence>
<dbReference type="Pfam" id="PF03068">
    <property type="entry name" value="PAD"/>
    <property type="match status" value="2"/>
</dbReference>
<dbReference type="CDD" id="cd00198">
    <property type="entry name" value="vWFA"/>
    <property type="match status" value="1"/>
</dbReference>
<dbReference type="SUPFAM" id="SSF55909">
    <property type="entry name" value="Pentein"/>
    <property type="match status" value="1"/>
</dbReference>
<dbReference type="PANTHER" id="PTHR10837">
    <property type="entry name" value="PEPTIDYLARGININE DEIMINASE"/>
    <property type="match status" value="1"/>
</dbReference>
<gene>
    <name evidence="4" type="ORF">D9O36_08105</name>
</gene>
<name>A0A7X2ZSX3_9FLAO</name>
<evidence type="ECO:0000256" key="1">
    <source>
        <dbReference type="SAM" id="MobiDB-lite"/>
    </source>
</evidence>
<evidence type="ECO:0000313" key="5">
    <source>
        <dbReference type="Proteomes" id="UP000540519"/>
    </source>
</evidence>
<dbReference type="PANTHER" id="PTHR10837:SF8">
    <property type="entry name" value="PROTEIN-ARGININE DEIMINASE"/>
    <property type="match status" value="1"/>
</dbReference>
<reference evidence="4 5" key="1">
    <citation type="journal article" date="2019" name="Mar. Drugs">
        <title>Comparative Genomics and CAZyme Genome Repertoires of Marine Zobellia amurskyensis KMM 3526(T) and Zobellia laminariae KMM 3676(T).</title>
        <authorList>
            <person name="Chernysheva N."/>
            <person name="Bystritskaya E."/>
            <person name="Stenkova A."/>
            <person name="Golovkin I."/>
            <person name="Nedashkovskaya O."/>
            <person name="Isaeva M."/>
        </authorList>
    </citation>
    <scope>NUCLEOTIDE SEQUENCE [LARGE SCALE GENOMIC DNA]</scope>
    <source>
        <strain evidence="4 5">KMM 3526</strain>
    </source>
</reference>
<feature type="transmembrane region" description="Helical" evidence="2">
    <location>
        <begin position="12"/>
        <end position="33"/>
    </location>
</feature>
<dbReference type="Proteomes" id="UP000540519">
    <property type="component" value="Unassembled WGS sequence"/>
</dbReference>
<dbReference type="InterPro" id="IPR036465">
    <property type="entry name" value="vWFA_dom_sf"/>
</dbReference>
<dbReference type="Gene3D" id="3.75.10.10">
    <property type="entry name" value="L-arginine/glycine Amidinotransferase, Chain A"/>
    <property type="match status" value="1"/>
</dbReference>
<keyword evidence="2" id="KW-0472">Membrane</keyword>